<dbReference type="Pfam" id="PF20674">
    <property type="entry name" value="SpaA_3"/>
    <property type="match status" value="8"/>
</dbReference>
<name>A0A2G6KF06_9ACTN</name>
<proteinExistence type="predicted"/>
<feature type="domain" description="SpaA-like prealbumin fold" evidence="2">
    <location>
        <begin position="1456"/>
        <end position="1554"/>
    </location>
</feature>
<evidence type="ECO:0000313" key="3">
    <source>
        <dbReference type="EMBL" id="PIE34247.1"/>
    </source>
</evidence>
<dbReference type="Proteomes" id="UP000230914">
    <property type="component" value="Unassembled WGS sequence"/>
</dbReference>
<comment type="caution">
    <text evidence="3">The sequence shown here is derived from an EMBL/GenBank/DDBJ whole genome shotgun (WGS) entry which is preliminary data.</text>
</comment>
<feature type="domain" description="SpaA-like prealbumin fold" evidence="2">
    <location>
        <begin position="312"/>
        <end position="419"/>
    </location>
</feature>
<organism evidence="3 4">
    <name type="scientific">Ilumatobacter coccineus</name>
    <dbReference type="NCBI Taxonomy" id="467094"/>
    <lineage>
        <taxon>Bacteria</taxon>
        <taxon>Bacillati</taxon>
        <taxon>Actinomycetota</taxon>
        <taxon>Acidimicrobiia</taxon>
        <taxon>Acidimicrobiales</taxon>
        <taxon>Ilumatobacteraceae</taxon>
        <taxon>Ilumatobacter</taxon>
    </lineage>
</organism>
<gene>
    <name evidence="3" type="ORF">CSA55_01215</name>
</gene>
<feature type="domain" description="SpaA-like prealbumin fold" evidence="1">
    <location>
        <begin position="194"/>
        <end position="237"/>
    </location>
</feature>
<dbReference type="InterPro" id="IPR048834">
    <property type="entry name" value="SpaA_pre-album"/>
</dbReference>
<sequence>MPRDDGVECVITNTAVTTTLHVDKVWEHPVAGDTAEITVSGTQVVAVPGTATADGNNVVSETDSDVVTVAVTSGETGMSVSESLGVGNTAVYDQVLSCVGVDNFDAVAGTFDIPQNPTDEPRCTLTNTAQRGTIVISKTVDGAGGDFTFDSDWNDSSGAAVGQFVLSPADGGTVSQTWIEVLVGQYSVAELTNAAYDQTVTCTESGAGADDGSSASGVTGSIDLDAGETVTCSYTNTERATVIVIKDADPDIDYTVLETLESNWDLDSVTCTTGVATTPVTQAGAEGVSFTPDAGQTITCTFVNDADESQLTVTKTVEGVDAAYGWDVEISLIPDPAGASPVTLSGTGNSAETVTFDDLVLNQQYTVAEVDPGPGWTASAMTCTYLGQPHADEDANRAGHQVTITEPNSTVQCGLTNTADPGSIEVSKSVENHDDDWSFDFALADSDPATADIEFTLDQGTTSYQNTQLVPGETYTLTETVPDGWSSVMTCTVMSASGATTTSAGPWAIEPGDSIECDVVNTRKTATMTVAKDWVNAADGDAASLSAVSETGTHTYVDTSPAGATDSMSFTVRASETVSLSEVMAAANTGSYSVTSLTCVGDTGTLTWTAGDLSATYEVSDDPSDLTCTWTNSRTSAMLYVGKDWGDHVNTGDTATLGIDGETGQTAVSVTATAPTDIAADGADAGSMTVFSGETVTISETVDPEYVSDLTCVDESGLTVLALSDATSGLHQVPSVADPKDVYCTFTNRLRSADLSVTKTWVNGAAGDATELSVVSAQAGTDTATSTVGETPPTSVSQSIYANTEVAISETMAGANTGSYASHITCVGDVDGDGVDETVVDENGTSASYTPGDTPVDVACTITNTRRRAMMTLRKEWVDAASGDSATIGATSEVGSSAYIDSSPAGGSDSISFPVFSGEMVSLSEVMAAGNAASYSATALTCVGDTGTLTWTTGDLSATYEVSDDPADVTCTWTNTRDTHEVSVVKRWVGALAGDESALSLSVGAQTDTATSTADGAADFTDSANRDDGVECVITNTAVTTTLHVDKVWEHPVAGDTAEITVSGTGVTPSPSGIATADGNNVVSETDSDVVTVTVTSGEAGIAISETVSSATAVYDQVLTCIGVENFDAAAGTFDVPKNPTDEPRCTFTNTAQRGTIVINKTVDGAGGDFTFTASWNDALGSPVGDVVLSPSDGGTVTQTWTDVLVGAYTVVEAVDPAYDQTVTCTESGPAADDGSSASGVTGLIDLDAGETVTCSYTNTERATVIVVKDADPDDDQAFEYAFSGGTVNETFSLVDDGSTPATNVWSTTVSPHVDYTVLETLESNWDLDSVTCDTATTPVTQAGAEGVSFTPDSGQTITCTFVNDAEESQLTVTKTVAGVASSYDWSAQISLVQQYTVAEVDPGPGWTASALNCTYLGQPHADEDTTQPGHQVTITAPGSTVRCGLTNTADPGSIEVSKSVENHDDDWSFDFALADSDPATADTEFTLDQDTTSYQNTQLVPGETYTLTETVPDGWSSVMTCTVTSAGGTTVTSAGPWAIEPGDSIECDVVNTRKTATMTVAKNWVNAADGDAASLTAISETGTHTYVDTSPAGATDSMSFIVRSGETVSLSEVMAAANTGSYSATALTCVGDTGTLTWTAGDLSATYEVSDDPSDLTCTWTNTRDSAMIHIGKTWGAHVTSGDTATLALDGETGQTAVSVTATAPTDIAADGVDAGSMTLFSGETVTISEAVGAGYVADLTCVDESGDTVVSQSGTTSETWTAPMGSDLEEVYCTFTNRLRSAELTVTKTWVGGLAGDTTDLSVTTWPSETTSATSAVGETPPTSVSASIYANTEAAIGETLATANAASYTSHITCVGDADGDGVDETIVDLDGTSTTYTQGDEPFDMTCTITNTAVTTTLHVDKVWEHPVAGDTAEITVSGTQVAAVPGTATADGNNVVSETDSDVVTVTVTSGEAGIAISETVNSATAAYDQVLTCTGVENFDAVAGTFDIPKNPTDEPRCAFTNSAQRGTIVINKTVDGAGGDFTFDSDWNDSSGAAVGQFVLSPPTAGSDSQTWTEVLVGSYSVSELTNAAYDQTVICTESGPTADDGSSASAVTGSIDLDAGETVTCSYTNTERATVIVIKDADPMGSRFGDLHNRCGDHIGAAGWCRGGQLYP</sequence>
<feature type="domain" description="SpaA-like prealbumin fold" evidence="1">
    <location>
        <begin position="648"/>
        <end position="749"/>
    </location>
</feature>
<feature type="domain" description="SpaA-like prealbumin fold" evidence="2">
    <location>
        <begin position="425"/>
        <end position="523"/>
    </location>
</feature>
<dbReference type="EMBL" id="PDSL01000021">
    <property type="protein sequence ID" value="PIE34247.1"/>
    <property type="molecule type" value="Genomic_DNA"/>
</dbReference>
<evidence type="ECO:0000313" key="4">
    <source>
        <dbReference type="Proteomes" id="UP000230914"/>
    </source>
</evidence>
<protein>
    <recommendedName>
        <fullName evidence="5">Ig-like domain-containing protein</fullName>
    </recommendedName>
</protein>
<accession>A0A2G6KF06</accession>
<feature type="domain" description="SpaA-like prealbumin fold" evidence="2">
    <location>
        <begin position="1265"/>
        <end position="1365"/>
    </location>
</feature>
<reference evidence="3 4" key="1">
    <citation type="submission" date="2017-10" db="EMBL/GenBank/DDBJ databases">
        <title>Novel microbial diversity and functional potential in the marine mammal oral microbiome.</title>
        <authorList>
            <person name="Dudek N.K."/>
            <person name="Sun C.L."/>
            <person name="Burstein D."/>
            <person name="Kantor R.S."/>
            <person name="Aliaga Goltsman D.S."/>
            <person name="Bik E.M."/>
            <person name="Thomas B.C."/>
            <person name="Banfield J.F."/>
            <person name="Relman D.A."/>
        </authorList>
    </citation>
    <scope>NUCLEOTIDE SEQUENCE [LARGE SCALE GENOMIC DNA]</scope>
    <source>
        <strain evidence="3">DOLJORAL78_61_10</strain>
    </source>
</reference>
<feature type="domain" description="SpaA-like prealbumin fold" evidence="1">
    <location>
        <begin position="561"/>
        <end position="633"/>
    </location>
</feature>
<evidence type="ECO:0000259" key="2">
    <source>
        <dbReference type="Pfam" id="PF24514"/>
    </source>
</evidence>
<feature type="domain" description="SpaA-like prealbumin fold" evidence="1">
    <location>
        <begin position="1677"/>
        <end position="1780"/>
    </location>
</feature>
<feature type="domain" description="SpaA-like prealbumin fold" evidence="1">
    <location>
        <begin position="1591"/>
        <end position="1665"/>
    </location>
</feature>
<feature type="domain" description="SpaA-like prealbumin fold" evidence="1">
    <location>
        <begin position="777"/>
        <end position="866"/>
    </location>
</feature>
<dbReference type="Pfam" id="PF24514">
    <property type="entry name" value="SpaA_4"/>
    <property type="match status" value="6"/>
</dbReference>
<evidence type="ECO:0000259" key="1">
    <source>
        <dbReference type="Pfam" id="PF20674"/>
    </source>
</evidence>
<feature type="domain" description="SpaA-like prealbumin fold" evidence="2">
    <location>
        <begin position="1366"/>
        <end position="1450"/>
    </location>
</feature>
<feature type="domain" description="SpaA-like prealbumin fold" evidence="1">
    <location>
        <begin position="2038"/>
        <end position="2118"/>
    </location>
</feature>
<dbReference type="InterPro" id="IPR055371">
    <property type="entry name" value="SpaA_PFL_dom_4"/>
</dbReference>
<feature type="domain" description="SpaA-like prealbumin fold" evidence="2">
    <location>
        <begin position="248"/>
        <end position="305"/>
    </location>
</feature>
<evidence type="ECO:0008006" key="5">
    <source>
        <dbReference type="Google" id="ProtNLM"/>
    </source>
</evidence>
<feature type="domain" description="SpaA-like prealbumin fold" evidence="1">
    <location>
        <begin position="910"/>
        <end position="977"/>
    </location>
</feature>